<dbReference type="SUPFAM" id="SSF46966">
    <property type="entry name" value="Spectrin repeat"/>
    <property type="match status" value="1"/>
</dbReference>
<dbReference type="Proteomes" id="UP000282674">
    <property type="component" value="Unassembled WGS sequence"/>
</dbReference>
<reference evidence="1 2" key="1">
    <citation type="submission" date="2018-10" db="EMBL/GenBank/DDBJ databases">
        <title>Isolation from soil.</title>
        <authorList>
            <person name="Hu J."/>
        </authorList>
    </citation>
    <scope>NUCLEOTIDE SEQUENCE [LARGE SCALE GENOMIC DNA]</scope>
    <source>
        <strain evidence="1 2">NEAU-Ht49</strain>
    </source>
</reference>
<accession>A0A3M2LXK4</accession>
<evidence type="ECO:0000313" key="1">
    <source>
        <dbReference type="EMBL" id="RMI42171.1"/>
    </source>
</evidence>
<dbReference type="EMBL" id="RFFG01000035">
    <property type="protein sequence ID" value="RMI42171.1"/>
    <property type="molecule type" value="Genomic_DNA"/>
</dbReference>
<sequence>MVCLELLVELRWRGVVTADYEMELDHGALVERDLYGRGLRAAPCVLLDDPRPLGRTRRPGVVDIDVEVYETFCERVRERLLTLQGAMHAATVFRDACAQVCSVLEQLERRLADGTPPVELAQLPALLDRLMALHTLNWLLPDREAVEHLTVLFGDEQAARRCALAQMVPIVPAHLLDLHQRLITTADTGNFTGFARAVGHLQAPGLAPAAWEDPAAVAVSVDTLRKRVGGSEGLAEQDDRIRRGRDRAVQQRVDLYAAALLASSGDASAWDRTQAIGVLFPLAADEEEERRRLQGWVLRVLRETAARHHVDAQTLTLDDFAALASGRGAERGRGC</sequence>
<name>A0A3M2LXK4_9ACTN</name>
<evidence type="ECO:0000313" key="2">
    <source>
        <dbReference type="Proteomes" id="UP000282674"/>
    </source>
</evidence>
<comment type="caution">
    <text evidence="1">The sequence shown here is derived from an EMBL/GenBank/DDBJ whole genome shotgun (WGS) entry which is preliminary data.</text>
</comment>
<organism evidence="1 2">
    <name type="scientific">Actinomadura harenae</name>
    <dbReference type="NCBI Taxonomy" id="2483351"/>
    <lineage>
        <taxon>Bacteria</taxon>
        <taxon>Bacillati</taxon>
        <taxon>Actinomycetota</taxon>
        <taxon>Actinomycetes</taxon>
        <taxon>Streptosporangiales</taxon>
        <taxon>Thermomonosporaceae</taxon>
        <taxon>Actinomadura</taxon>
    </lineage>
</organism>
<gene>
    <name evidence="1" type="ORF">EBO15_20270</name>
</gene>
<proteinExistence type="predicted"/>
<dbReference type="AlphaFoldDB" id="A0A3M2LXK4"/>
<keyword evidence="2" id="KW-1185">Reference proteome</keyword>
<protein>
    <submittedName>
        <fullName evidence="1">Uncharacterized protein</fullName>
    </submittedName>
</protein>